<name>A0A2S8FQR9_9BACT</name>
<sequence length="181" mass="21453">MQHLDMSKIIGSRDRPWFTVAEVWIDREEARAFYHAEPMIEEEPGLGLADYWGVQYACGLKLVFEYFHHPGNCGVVSADVFCPQHVERHLRHWKKSLRIFPDEMFQIDRESMFIRFQETMPELLTHRDYQVMRQGDDGNPLSMGNPTTYRDAQCWVTELEKSIHKQIYWVTRCDTLTADRP</sequence>
<dbReference type="Proteomes" id="UP000238322">
    <property type="component" value="Unassembled WGS sequence"/>
</dbReference>
<dbReference type="EMBL" id="PUHY01000010">
    <property type="protein sequence ID" value="PQO34526.1"/>
    <property type="molecule type" value="Genomic_DNA"/>
</dbReference>
<dbReference type="AlphaFoldDB" id="A0A2S8FQR9"/>
<comment type="caution">
    <text evidence="1">The sequence shown here is derived from an EMBL/GenBank/DDBJ whole genome shotgun (WGS) entry which is preliminary data.</text>
</comment>
<protein>
    <submittedName>
        <fullName evidence="1">Uncharacterized protein</fullName>
    </submittedName>
</protein>
<dbReference type="RefSeq" id="WP_105330257.1">
    <property type="nucleotide sequence ID" value="NZ_PUHY01000010.1"/>
</dbReference>
<accession>A0A2S8FQR9</accession>
<proteinExistence type="predicted"/>
<reference evidence="1 2" key="1">
    <citation type="submission" date="2018-02" db="EMBL/GenBank/DDBJ databases">
        <title>Comparative genomes isolates from brazilian mangrove.</title>
        <authorList>
            <person name="Araujo J.E."/>
            <person name="Taketani R.G."/>
            <person name="Silva M.C.P."/>
            <person name="Loureco M.V."/>
            <person name="Andreote F.D."/>
        </authorList>
    </citation>
    <scope>NUCLEOTIDE SEQUENCE [LARGE SCALE GENOMIC DNA]</scope>
    <source>
        <strain evidence="1 2">Hex-1 MGV</strain>
    </source>
</reference>
<dbReference type="OrthoDB" id="281215at2"/>
<evidence type="ECO:0000313" key="1">
    <source>
        <dbReference type="EMBL" id="PQO34526.1"/>
    </source>
</evidence>
<organism evidence="1 2">
    <name type="scientific">Blastopirellula marina</name>
    <dbReference type="NCBI Taxonomy" id="124"/>
    <lineage>
        <taxon>Bacteria</taxon>
        <taxon>Pseudomonadati</taxon>
        <taxon>Planctomycetota</taxon>
        <taxon>Planctomycetia</taxon>
        <taxon>Pirellulales</taxon>
        <taxon>Pirellulaceae</taxon>
        <taxon>Blastopirellula</taxon>
    </lineage>
</organism>
<evidence type="ECO:0000313" key="2">
    <source>
        <dbReference type="Proteomes" id="UP000238322"/>
    </source>
</evidence>
<gene>
    <name evidence="1" type="ORF">C5Y83_13495</name>
</gene>